<protein>
    <submittedName>
        <fullName evidence="1">Putative membrane-anchored protein</fullName>
    </submittedName>
</protein>
<accession>A0A3N1NV94</accession>
<reference evidence="1 2" key="1">
    <citation type="submission" date="2018-11" db="EMBL/GenBank/DDBJ databases">
        <title>Genomic Encyclopedia of Type Strains, Phase IV (KMG-IV): sequencing the most valuable type-strain genomes for metagenomic binning, comparative biology and taxonomic classification.</title>
        <authorList>
            <person name="Goeker M."/>
        </authorList>
    </citation>
    <scope>NUCLEOTIDE SEQUENCE [LARGE SCALE GENOMIC DNA]</scope>
    <source>
        <strain evidence="1 2">DSM 16974</strain>
    </source>
</reference>
<comment type="caution">
    <text evidence="1">The sequence shown here is derived from an EMBL/GenBank/DDBJ whole genome shotgun (WGS) entry which is preliminary data.</text>
</comment>
<dbReference type="AlphaFoldDB" id="A0A3N1NV94"/>
<evidence type="ECO:0000313" key="1">
    <source>
        <dbReference type="EMBL" id="ROQ19789.1"/>
    </source>
</evidence>
<sequence length="173" mass="19543">MRRGIALVTALAILVLVNFSIYEKEQHLAQGEIMYLELAPVDPRSLMQGDYMTLRFEIGNQIRDAVGSNGPADSEREEISEGYAVVRLDERGVAHFVRLAASNTALEDNQRALFFRHRNGRILFATNAFFFQEGQAERYEAARYGRFRVNEEGEPLLVGLHDEGLVRLDPVDG</sequence>
<dbReference type="Pfam" id="PF14345">
    <property type="entry name" value="GDYXXLXY"/>
    <property type="match status" value="1"/>
</dbReference>
<dbReference type="InterPro" id="IPR025833">
    <property type="entry name" value="GDYXXLXY"/>
</dbReference>
<dbReference type="EMBL" id="RJUK01000001">
    <property type="protein sequence ID" value="ROQ19789.1"/>
    <property type="molecule type" value="Genomic_DNA"/>
</dbReference>
<dbReference type="RefSeq" id="WP_123637088.1">
    <property type="nucleotide sequence ID" value="NZ_RJUK01000001.1"/>
</dbReference>
<gene>
    <name evidence="1" type="ORF">EDC38_0377</name>
</gene>
<name>A0A3N1NV94_9GAMM</name>
<proteinExistence type="predicted"/>
<dbReference type="Proteomes" id="UP000273643">
    <property type="component" value="Unassembled WGS sequence"/>
</dbReference>
<dbReference type="OrthoDB" id="4868247at2"/>
<evidence type="ECO:0000313" key="2">
    <source>
        <dbReference type="Proteomes" id="UP000273643"/>
    </source>
</evidence>
<keyword evidence="2" id="KW-1185">Reference proteome</keyword>
<organism evidence="1 2">
    <name type="scientific">Marinimicrobium koreense</name>
    <dbReference type="NCBI Taxonomy" id="306545"/>
    <lineage>
        <taxon>Bacteria</taxon>
        <taxon>Pseudomonadati</taxon>
        <taxon>Pseudomonadota</taxon>
        <taxon>Gammaproteobacteria</taxon>
        <taxon>Cellvibrionales</taxon>
        <taxon>Cellvibrionaceae</taxon>
        <taxon>Marinimicrobium</taxon>
    </lineage>
</organism>